<keyword evidence="3" id="KW-0809">Transit peptide</keyword>
<feature type="repeat" description="PPR" evidence="4">
    <location>
        <begin position="313"/>
        <end position="347"/>
    </location>
</feature>
<dbReference type="InterPro" id="IPR050872">
    <property type="entry name" value="PPR_P_subfamily"/>
</dbReference>
<evidence type="ECO:0000313" key="5">
    <source>
        <dbReference type="EMBL" id="KAF8728765.1"/>
    </source>
</evidence>
<proteinExistence type="inferred from homology"/>
<gene>
    <name evidence="5" type="ORF">HU200_018043</name>
</gene>
<feature type="repeat" description="PPR" evidence="4">
    <location>
        <begin position="348"/>
        <end position="382"/>
    </location>
</feature>
<dbReference type="InterPro" id="IPR011990">
    <property type="entry name" value="TPR-like_helical_dom_sf"/>
</dbReference>
<dbReference type="Pfam" id="PF01535">
    <property type="entry name" value="PPR"/>
    <property type="match status" value="2"/>
</dbReference>
<evidence type="ECO:0000313" key="6">
    <source>
        <dbReference type="Proteomes" id="UP000636709"/>
    </source>
</evidence>
<evidence type="ECO:0000256" key="4">
    <source>
        <dbReference type="PROSITE-ProRule" id="PRU00708"/>
    </source>
</evidence>
<feature type="repeat" description="PPR" evidence="4">
    <location>
        <begin position="243"/>
        <end position="277"/>
    </location>
</feature>
<feature type="repeat" description="PPR" evidence="4">
    <location>
        <begin position="278"/>
        <end position="312"/>
    </location>
</feature>
<dbReference type="PANTHER" id="PTHR46128">
    <property type="entry name" value="MITOCHONDRIAL GROUP I INTRON SPLICING FACTOR CCM1"/>
    <property type="match status" value="1"/>
</dbReference>
<accession>A0A835F5C0</accession>
<keyword evidence="2" id="KW-0677">Repeat</keyword>
<dbReference type="AlphaFoldDB" id="A0A835F5C0"/>
<dbReference type="SUPFAM" id="SSF81901">
    <property type="entry name" value="HCP-like"/>
    <property type="match status" value="1"/>
</dbReference>
<evidence type="ECO:0000256" key="3">
    <source>
        <dbReference type="ARBA" id="ARBA00022946"/>
    </source>
</evidence>
<dbReference type="InterPro" id="IPR002885">
    <property type="entry name" value="PPR_rpt"/>
</dbReference>
<sequence>MPPPRLLFARRLCSASASDTAAALTPSTISDAAELAAATALRAPSFESRLLSLVPGGVLSDPDFARLTLARLLPIPGPSLRFLRFVSSRLPDPAPDAASAGASPALPEVHEFLLRLPPHLAADAVDLLASHLGIHLSVGTINAASRAALRAARPDLVFRLFSAFSSSPDYPGDVTTVGCLARAYAAQGRPLEGLQLLRDAARRGAAPPGDAAADIVAAFAANGNWAKVSATLHLMITAGCTPDIVVYQRIVHALFAQRNCGEALRVFREIKQRGYDIDRVMYTTMIHGLCKMDCIGDAQQVWDEMVDKGLEPNEYTYCSLINYYCKAGDFEKARKLYDEMLEKGFKQTTLTCNIFIKGFCAHERVYEALEVFEEMSVKGIKHDVITYNTLIWGLCKAGMLPQAIRMYEWLPSSGLEPSALTLSPLIAAVCKEGQLEAAAKLIMSMRARGLEPSQWSNDNIIDVFCKIRRPDEGMSWLAGRVDDGLLVLDIMLKVGFELGRIACAILVDKLCTCSESYSPQLDDILASNR</sequence>
<dbReference type="EMBL" id="JACEFO010001626">
    <property type="protein sequence ID" value="KAF8728765.1"/>
    <property type="molecule type" value="Genomic_DNA"/>
</dbReference>
<organism evidence="5 6">
    <name type="scientific">Digitaria exilis</name>
    <dbReference type="NCBI Taxonomy" id="1010633"/>
    <lineage>
        <taxon>Eukaryota</taxon>
        <taxon>Viridiplantae</taxon>
        <taxon>Streptophyta</taxon>
        <taxon>Embryophyta</taxon>
        <taxon>Tracheophyta</taxon>
        <taxon>Spermatophyta</taxon>
        <taxon>Magnoliopsida</taxon>
        <taxon>Liliopsida</taxon>
        <taxon>Poales</taxon>
        <taxon>Poaceae</taxon>
        <taxon>PACMAD clade</taxon>
        <taxon>Panicoideae</taxon>
        <taxon>Panicodae</taxon>
        <taxon>Paniceae</taxon>
        <taxon>Anthephorinae</taxon>
        <taxon>Digitaria</taxon>
    </lineage>
</organism>
<feature type="repeat" description="PPR" evidence="4">
    <location>
        <begin position="383"/>
        <end position="417"/>
    </location>
</feature>
<dbReference type="PROSITE" id="PS51375">
    <property type="entry name" value="PPR"/>
    <property type="match status" value="7"/>
</dbReference>
<evidence type="ECO:0008006" key="7">
    <source>
        <dbReference type="Google" id="ProtNLM"/>
    </source>
</evidence>
<evidence type="ECO:0000256" key="1">
    <source>
        <dbReference type="ARBA" id="ARBA00007626"/>
    </source>
</evidence>
<keyword evidence="6" id="KW-1185">Reference proteome</keyword>
<reference evidence="5" key="1">
    <citation type="submission" date="2020-07" db="EMBL/GenBank/DDBJ databases">
        <title>Genome sequence and genetic diversity analysis of an under-domesticated orphan crop, white fonio (Digitaria exilis).</title>
        <authorList>
            <person name="Bennetzen J.L."/>
            <person name="Chen S."/>
            <person name="Ma X."/>
            <person name="Wang X."/>
            <person name="Yssel A.E.J."/>
            <person name="Chaluvadi S.R."/>
            <person name="Johnson M."/>
            <person name="Gangashetty P."/>
            <person name="Hamidou F."/>
            <person name="Sanogo M.D."/>
            <person name="Zwaenepoel A."/>
            <person name="Wallace J."/>
            <person name="Van De Peer Y."/>
            <person name="Van Deynze A."/>
        </authorList>
    </citation>
    <scope>NUCLEOTIDE SEQUENCE</scope>
    <source>
        <tissue evidence="5">Leaves</tissue>
    </source>
</reference>
<dbReference type="OrthoDB" id="185373at2759"/>
<dbReference type="Pfam" id="PF13041">
    <property type="entry name" value="PPR_2"/>
    <property type="match status" value="2"/>
</dbReference>
<comment type="caution">
    <text evidence="5">The sequence shown here is derived from an EMBL/GenBank/DDBJ whole genome shotgun (WGS) entry which is preliminary data.</text>
</comment>
<name>A0A835F5C0_9POAL</name>
<dbReference type="PANTHER" id="PTHR46128:SF211">
    <property type="entry name" value="PENTACOTRIPEPTIDE-REPEAT REGION OF PRORP DOMAIN-CONTAINING PROTEIN"/>
    <property type="match status" value="1"/>
</dbReference>
<evidence type="ECO:0000256" key="2">
    <source>
        <dbReference type="ARBA" id="ARBA00022737"/>
    </source>
</evidence>
<dbReference type="Proteomes" id="UP000636709">
    <property type="component" value="Unassembled WGS sequence"/>
</dbReference>
<dbReference type="Gene3D" id="1.25.40.10">
    <property type="entry name" value="Tetratricopeptide repeat domain"/>
    <property type="match status" value="4"/>
</dbReference>
<feature type="repeat" description="PPR" evidence="4">
    <location>
        <begin position="418"/>
        <end position="452"/>
    </location>
</feature>
<comment type="similarity">
    <text evidence="1">Belongs to the PPR family. P subfamily.</text>
</comment>
<dbReference type="NCBIfam" id="TIGR00756">
    <property type="entry name" value="PPR"/>
    <property type="match status" value="5"/>
</dbReference>
<protein>
    <recommendedName>
        <fullName evidence="7">Pentatricopeptide repeat-containing protein</fullName>
    </recommendedName>
</protein>
<feature type="repeat" description="PPR" evidence="4">
    <location>
        <begin position="173"/>
        <end position="207"/>
    </location>
</feature>